<name>A0AAP4FA65_9CORY</name>
<reference evidence="1" key="1">
    <citation type="submission" date="2023-05" db="EMBL/GenBank/DDBJ databases">
        <title>Metabolic capabilities are highly conserved among human nasal-associated Corynebacterium species in pangenomic analyses.</title>
        <authorList>
            <person name="Tran T.H."/>
            <person name="Roberts A.Q."/>
            <person name="Escapa I.F."/>
            <person name="Gao W."/>
            <person name="Conlan S."/>
            <person name="Kong H."/>
            <person name="Segre J.A."/>
            <person name="Kelly M.S."/>
            <person name="Lemon K.P."/>
        </authorList>
    </citation>
    <scope>NUCLEOTIDE SEQUENCE</scope>
    <source>
        <strain evidence="1">KPL2654</strain>
    </source>
</reference>
<dbReference type="RefSeq" id="WP_018120329.1">
    <property type="nucleotide sequence ID" value="NZ_CBCRTU010000003.1"/>
</dbReference>
<dbReference type="GeneID" id="64188404"/>
<dbReference type="EMBL" id="JASNVP010000006">
    <property type="protein sequence ID" value="MDK4326258.1"/>
    <property type="molecule type" value="Genomic_DNA"/>
</dbReference>
<gene>
    <name evidence="1" type="ORF">QPX54_07020</name>
</gene>
<dbReference type="AlphaFoldDB" id="A0AAP4FA65"/>
<dbReference type="Proteomes" id="UP001226160">
    <property type="component" value="Unassembled WGS sequence"/>
</dbReference>
<proteinExistence type="predicted"/>
<accession>A0AAP4FA65</accession>
<sequence>MKTRGTAITAGIIGAVAIAGGGIALATSAQEPFSENAFEVTGQNENLDVTVDGVVQPGEELLIAATCPGQDVRADLDTSFGESTTMSPGADVGKLIGYVTLPADFTDEGATATITCSSGVTDTVTIN</sequence>
<evidence type="ECO:0000313" key="2">
    <source>
        <dbReference type="Proteomes" id="UP001226160"/>
    </source>
</evidence>
<evidence type="ECO:0008006" key="3">
    <source>
        <dbReference type="Google" id="ProtNLM"/>
    </source>
</evidence>
<evidence type="ECO:0000313" key="1">
    <source>
        <dbReference type="EMBL" id="MDK4326258.1"/>
    </source>
</evidence>
<protein>
    <recommendedName>
        <fullName evidence="3">Secreted protein</fullName>
    </recommendedName>
</protein>
<organism evidence="1 2">
    <name type="scientific">Corynebacterium propinquum</name>
    <dbReference type="NCBI Taxonomy" id="43769"/>
    <lineage>
        <taxon>Bacteria</taxon>
        <taxon>Bacillati</taxon>
        <taxon>Actinomycetota</taxon>
        <taxon>Actinomycetes</taxon>
        <taxon>Mycobacteriales</taxon>
        <taxon>Corynebacteriaceae</taxon>
        <taxon>Corynebacterium</taxon>
    </lineage>
</organism>
<comment type="caution">
    <text evidence="1">The sequence shown here is derived from an EMBL/GenBank/DDBJ whole genome shotgun (WGS) entry which is preliminary data.</text>
</comment>